<dbReference type="InterPro" id="IPR001810">
    <property type="entry name" value="F-box_dom"/>
</dbReference>
<organism evidence="2 3">
    <name type="scientific">Apiospora marii</name>
    <dbReference type="NCBI Taxonomy" id="335849"/>
    <lineage>
        <taxon>Eukaryota</taxon>
        <taxon>Fungi</taxon>
        <taxon>Dikarya</taxon>
        <taxon>Ascomycota</taxon>
        <taxon>Pezizomycotina</taxon>
        <taxon>Sordariomycetes</taxon>
        <taxon>Xylariomycetidae</taxon>
        <taxon>Amphisphaeriales</taxon>
        <taxon>Apiosporaceae</taxon>
        <taxon>Apiospora</taxon>
    </lineage>
</organism>
<feature type="domain" description="F-box" evidence="1">
    <location>
        <begin position="1"/>
        <end position="52"/>
    </location>
</feature>
<gene>
    <name evidence="2" type="ORF">PG991_008763</name>
</gene>
<evidence type="ECO:0000259" key="1">
    <source>
        <dbReference type="PROSITE" id="PS50181"/>
    </source>
</evidence>
<comment type="caution">
    <text evidence="2">The sequence shown here is derived from an EMBL/GenBank/DDBJ whole genome shotgun (WGS) entry which is preliminary data.</text>
</comment>
<dbReference type="EMBL" id="JAQQWI010000012">
    <property type="protein sequence ID" value="KAK8015875.1"/>
    <property type="molecule type" value="Genomic_DNA"/>
</dbReference>
<keyword evidence="3" id="KW-1185">Reference proteome</keyword>
<dbReference type="PROSITE" id="PS50181">
    <property type="entry name" value="FBOX"/>
    <property type="match status" value="1"/>
</dbReference>
<evidence type="ECO:0000313" key="3">
    <source>
        <dbReference type="Proteomes" id="UP001396898"/>
    </source>
</evidence>
<dbReference type="Proteomes" id="UP001396898">
    <property type="component" value="Unassembled WGS sequence"/>
</dbReference>
<protein>
    <recommendedName>
        <fullName evidence="1">F-box domain-containing protein</fullName>
    </recommendedName>
</protein>
<proteinExistence type="predicted"/>
<reference evidence="2 3" key="1">
    <citation type="submission" date="2023-01" db="EMBL/GenBank/DDBJ databases">
        <title>Analysis of 21 Apiospora genomes using comparative genomics revels a genus with tremendous synthesis potential of carbohydrate active enzymes and secondary metabolites.</title>
        <authorList>
            <person name="Sorensen T."/>
        </authorList>
    </citation>
    <scope>NUCLEOTIDE SEQUENCE [LARGE SCALE GENOMIC DNA]</scope>
    <source>
        <strain evidence="2 3">CBS 20057</strain>
    </source>
</reference>
<name>A0ABR1RN17_9PEZI</name>
<accession>A0ABR1RN17</accession>
<evidence type="ECO:0000313" key="2">
    <source>
        <dbReference type="EMBL" id="KAK8015875.1"/>
    </source>
</evidence>
<sequence length="267" mass="30313">MDFPELPAELLLMVFEHMAPHELLQLVQASPRCLSILQNMSGAALERFFGRILPTTQDKEIVHFHRPVTPLNALTSLVVASSAKSNVGITLWKIRKPDAVDKFHDFGTFWSALLFDEGDRPLSLKRVERASDGLFDALREGSAHLEHLKSELLEHYAPFFSEEGLAAVNRRWDRDVASGQLDPGLKRYADTLPRAFACDISVAGVYEGKPRGLFTLGMKACRDVIRFTVRIRFKPEPRRDWDAVPEYEKIWSEMLCEMGITPEMISE</sequence>